<gene>
    <name evidence="2" type="ORF">HK100_010460</name>
</gene>
<keyword evidence="3" id="KW-1185">Reference proteome</keyword>
<dbReference type="InterPro" id="IPR000195">
    <property type="entry name" value="Rab-GAP-TBC_dom"/>
</dbReference>
<protein>
    <recommendedName>
        <fullName evidence="1">Rab-GAP TBC domain-containing protein</fullName>
    </recommendedName>
</protein>
<reference evidence="2" key="1">
    <citation type="submission" date="2020-05" db="EMBL/GenBank/DDBJ databases">
        <title>Phylogenomic resolution of chytrid fungi.</title>
        <authorList>
            <person name="Stajich J.E."/>
            <person name="Amses K."/>
            <person name="Simmons R."/>
            <person name="Seto K."/>
            <person name="Myers J."/>
            <person name="Bonds A."/>
            <person name="Quandt C.A."/>
            <person name="Barry K."/>
            <person name="Liu P."/>
            <person name="Grigoriev I."/>
            <person name="Longcore J.E."/>
            <person name="James T.Y."/>
        </authorList>
    </citation>
    <scope>NUCLEOTIDE SEQUENCE</scope>
    <source>
        <strain evidence="2">JEL0513</strain>
    </source>
</reference>
<name>A0AAD5T2A6_9FUNG</name>
<dbReference type="Pfam" id="PF00566">
    <property type="entry name" value="RabGAP-TBC"/>
    <property type="match status" value="1"/>
</dbReference>
<dbReference type="Gene3D" id="1.10.472.80">
    <property type="entry name" value="Ypt/Rab-GAP domain of gyp1p, domain 3"/>
    <property type="match status" value="1"/>
</dbReference>
<dbReference type="InterPro" id="IPR042507">
    <property type="entry name" value="TBC1D19"/>
</dbReference>
<dbReference type="PANTHER" id="PTHR16110">
    <property type="entry name" value="TBC1 DOMAIN FAMILY MEMBER 19"/>
    <property type="match status" value="1"/>
</dbReference>
<proteinExistence type="predicted"/>
<dbReference type="InterPro" id="IPR035969">
    <property type="entry name" value="Rab-GAP_TBC_sf"/>
</dbReference>
<accession>A0AAD5T2A6</accession>
<dbReference type="EMBL" id="JADGJH010000578">
    <property type="protein sequence ID" value="KAJ3126064.1"/>
    <property type="molecule type" value="Genomic_DNA"/>
</dbReference>
<evidence type="ECO:0000259" key="1">
    <source>
        <dbReference type="PROSITE" id="PS50086"/>
    </source>
</evidence>
<dbReference type="PROSITE" id="PS50086">
    <property type="entry name" value="TBC_RABGAP"/>
    <property type="match status" value="1"/>
</dbReference>
<dbReference type="Proteomes" id="UP001211907">
    <property type="component" value="Unassembled WGS sequence"/>
</dbReference>
<comment type="caution">
    <text evidence="2">The sequence shown here is derived from an EMBL/GenBank/DDBJ whole genome shotgun (WGS) entry which is preliminary data.</text>
</comment>
<evidence type="ECO:0000313" key="3">
    <source>
        <dbReference type="Proteomes" id="UP001211907"/>
    </source>
</evidence>
<feature type="domain" description="Rab-GAP TBC" evidence="1">
    <location>
        <begin position="233"/>
        <end position="464"/>
    </location>
</feature>
<dbReference type="AlphaFoldDB" id="A0AAD5T2A6"/>
<dbReference type="SUPFAM" id="SSF47923">
    <property type="entry name" value="Ypt/Rab-GAP domain of gyp1p"/>
    <property type="match status" value="1"/>
</dbReference>
<dbReference type="PANTHER" id="PTHR16110:SF1">
    <property type="entry name" value="TBC1 DOMAIN FAMILY MEMBER 19"/>
    <property type="match status" value="1"/>
</dbReference>
<dbReference type="SMART" id="SM00164">
    <property type="entry name" value="TBC"/>
    <property type="match status" value="1"/>
</dbReference>
<sequence length="544" mass="63105">MASSPAEIQEIAKAEYCKSGGLAQMIKNALFSQKARRKLILEFTTKNSHVKQSIDAEEFSRFEENVRIAQLDLEALMQKRMERMSKEFHVPLVSKRSKTNQKLFLIERDGKTDINISTGLEKCFKISDESITATGFYSDEDLFEAISKTQLRKFTDNESVLFSNIWSTCNSSFQTLTVEDFQFQFAELGPTFCHFGADDEGDDESFEIRMNQAAEKIFEMKSTEHARRLAKQGFSATIRAQMWTLIIHSDLTLDIRQYAREQCCHLKAQISRYKLLTDIVIVNAAKECKDDDNYFVFEEMIQEILLLFSQDEWVRENTANSKENIPDEVMKAEVRNKMKGKWGIPPKAYPPNGIVPFCNLPNYAMIVTFLFQNLDSAYIMFRELYSRYFFNLHTISTHSNGIMSLCVTFETLLKQLDPILYLRLTHDMACPPITYAFRWLMLGFVGVLDSEQVLILWDRILGYDRMEILSAVAAAIFVFRREKLMSTKSEHDIEIALSDLAMIKVIPLIQHYFFLRKTQADNLQDEWQMFTTALHSENDDKEHD</sequence>
<evidence type="ECO:0000313" key="2">
    <source>
        <dbReference type="EMBL" id="KAJ3126064.1"/>
    </source>
</evidence>
<organism evidence="2 3">
    <name type="scientific">Physocladia obscura</name>
    <dbReference type="NCBI Taxonomy" id="109957"/>
    <lineage>
        <taxon>Eukaryota</taxon>
        <taxon>Fungi</taxon>
        <taxon>Fungi incertae sedis</taxon>
        <taxon>Chytridiomycota</taxon>
        <taxon>Chytridiomycota incertae sedis</taxon>
        <taxon>Chytridiomycetes</taxon>
        <taxon>Chytridiales</taxon>
        <taxon>Chytriomycetaceae</taxon>
        <taxon>Physocladia</taxon>
    </lineage>
</organism>